<keyword evidence="4" id="KW-1185">Reference proteome</keyword>
<evidence type="ECO:0000256" key="2">
    <source>
        <dbReference type="SAM" id="Phobius"/>
    </source>
</evidence>
<evidence type="ECO:0000313" key="4">
    <source>
        <dbReference type="Proteomes" id="UP000013165"/>
    </source>
</evidence>
<name>N6WYH0_9GAMM</name>
<evidence type="ECO:0000313" key="3">
    <source>
        <dbReference type="EMBL" id="ENO13843.1"/>
    </source>
</evidence>
<reference evidence="3 4" key="1">
    <citation type="journal article" date="2013" name="Genome Announc.">
        <title>Genome Sequence of the Polycyclic Aromatic Hydrocarbon-Degrading Bacterium Strain Marinobacter nanhaiticus D15-8WT.</title>
        <authorList>
            <person name="Cui Z."/>
            <person name="Gao W."/>
            <person name="Li Q."/>
            <person name="Xu G."/>
            <person name="Zheng L."/>
        </authorList>
    </citation>
    <scope>NUCLEOTIDE SEQUENCE [LARGE SCALE GENOMIC DNA]</scope>
    <source>
        <strain evidence="3 4">D15-8W</strain>
    </source>
</reference>
<dbReference type="OrthoDB" id="6363294at2"/>
<keyword evidence="2" id="KW-0812">Transmembrane</keyword>
<comment type="caution">
    <text evidence="3">The sequence shown here is derived from an EMBL/GenBank/DDBJ whole genome shotgun (WGS) entry which is preliminary data.</text>
</comment>
<keyword evidence="2" id="KW-0472">Membrane</keyword>
<evidence type="ECO:0000256" key="1">
    <source>
        <dbReference type="SAM" id="MobiDB-lite"/>
    </source>
</evidence>
<dbReference type="PATRIC" id="fig|626887.3.peg.4132"/>
<accession>N6WYH0</accession>
<dbReference type="Proteomes" id="UP000013165">
    <property type="component" value="Unassembled WGS sequence"/>
</dbReference>
<dbReference type="HOGENOM" id="CLU_105031_0_0_6"/>
<feature type="compositionally biased region" description="Polar residues" evidence="1">
    <location>
        <begin position="69"/>
        <end position="82"/>
    </location>
</feature>
<sequence length="230" mass="25954">MEPDGILSLLSSQPLVVVGGLLCLLALISFFLVNRKIQQALNDVDHIDHRLNTLWHELDTLRLDPAPATANTDQPLKSATQPAPSPEKYAAEREVYETLWPLIWSLHDKVGTFLRAVDHRESHSESRLAARHAALEVRSQVNRLRPFFDENIDRLITQLLDVEIKAHLTACQYLDRNQSQTAVGAEGIETQPDTLRHKWKLLYDSEATELVNQLVDAIRRRTLPPGAPGL</sequence>
<organism evidence="3 4">
    <name type="scientific">Marinobacter nanhaiticus D15-8W</name>
    <dbReference type="NCBI Taxonomy" id="626887"/>
    <lineage>
        <taxon>Bacteria</taxon>
        <taxon>Pseudomonadati</taxon>
        <taxon>Pseudomonadota</taxon>
        <taxon>Gammaproteobacteria</taxon>
        <taxon>Pseudomonadales</taxon>
        <taxon>Marinobacteraceae</taxon>
        <taxon>Marinobacter</taxon>
    </lineage>
</organism>
<keyword evidence="2" id="KW-1133">Transmembrane helix</keyword>
<dbReference type="AlphaFoldDB" id="N6WYH0"/>
<proteinExistence type="predicted"/>
<dbReference type="RefSeq" id="WP_004582064.1">
    <property type="nucleotide sequence ID" value="NZ_AP028878.1"/>
</dbReference>
<gene>
    <name evidence="3" type="ORF">J057_20645</name>
</gene>
<feature type="region of interest" description="Disordered" evidence="1">
    <location>
        <begin position="66"/>
        <end position="88"/>
    </location>
</feature>
<feature type="transmembrane region" description="Helical" evidence="2">
    <location>
        <begin position="12"/>
        <end position="33"/>
    </location>
</feature>
<dbReference type="STRING" id="626887.J057_20645"/>
<protein>
    <submittedName>
        <fullName evidence="3">Uncharacterized protein</fullName>
    </submittedName>
</protein>
<dbReference type="EMBL" id="APLQ01000014">
    <property type="protein sequence ID" value="ENO13843.1"/>
    <property type="molecule type" value="Genomic_DNA"/>
</dbReference>